<dbReference type="AlphaFoldDB" id="A0A9J6A2G4"/>
<evidence type="ECO:0000256" key="1">
    <source>
        <dbReference type="SAM" id="MobiDB-lite"/>
    </source>
</evidence>
<accession>A0A9J6A2G4</accession>
<reference evidence="3 4" key="1">
    <citation type="submission" date="2020-09" db="EMBL/GenBank/DDBJ databases">
        <title>De no assembly of potato wild relative species, Solanum commersonii.</title>
        <authorList>
            <person name="Cho K."/>
        </authorList>
    </citation>
    <scope>NUCLEOTIDE SEQUENCE [LARGE SCALE GENOMIC DNA]</scope>
    <source>
        <strain evidence="3">LZ3.2</strain>
        <tissue evidence="3">Leaf</tissue>
    </source>
</reference>
<dbReference type="Proteomes" id="UP000824120">
    <property type="component" value="Chromosome 3"/>
</dbReference>
<dbReference type="PANTHER" id="PTHR31286:SF179">
    <property type="entry name" value="RNASE H TYPE-1 DOMAIN-CONTAINING PROTEIN"/>
    <property type="match status" value="1"/>
</dbReference>
<feature type="domain" description="DUF4283" evidence="2">
    <location>
        <begin position="14"/>
        <end position="73"/>
    </location>
</feature>
<dbReference type="PANTHER" id="PTHR31286">
    <property type="entry name" value="GLYCINE-RICH CELL WALL STRUCTURAL PROTEIN 1.8-LIKE"/>
    <property type="match status" value="1"/>
</dbReference>
<dbReference type="EMBL" id="JACXVP010000003">
    <property type="protein sequence ID" value="KAG5618380.1"/>
    <property type="molecule type" value="Genomic_DNA"/>
</dbReference>
<sequence length="296" mass="34124">MLHGEPNITWKTSEYAIIGKFSYGKPDIVELRKTIPGQCGIKSECTIGVLDSRHILIRLTSLEDYVQLLSAATFYNPWFEPDVETSIGVAWISFPELPPNFFAKKAIFSIATAVSTPLTVDIAMKNQTRPNCARIKVEVDLTAKLPQRVRITEKDDHTGAIKYKWIKVQYDYMPKYCKECCLQGHDEHSCWVLNPELYDTKSNDKKGDRTITKTRTNGEPYRVLTSGKVIGKRQHKQEWMVRKRNKYKGDKYGHIKGVNEVHIENSFDTLETLEGEIHEPKREEEEIKNKEKSTKE</sequence>
<dbReference type="InterPro" id="IPR025558">
    <property type="entry name" value="DUF4283"/>
</dbReference>
<dbReference type="OrthoDB" id="1302764at2759"/>
<comment type="caution">
    <text evidence="3">The sequence shown here is derived from an EMBL/GenBank/DDBJ whole genome shotgun (WGS) entry which is preliminary data.</text>
</comment>
<organism evidence="3 4">
    <name type="scientific">Solanum commersonii</name>
    <name type="common">Commerson's wild potato</name>
    <name type="synonym">Commerson's nightshade</name>
    <dbReference type="NCBI Taxonomy" id="4109"/>
    <lineage>
        <taxon>Eukaryota</taxon>
        <taxon>Viridiplantae</taxon>
        <taxon>Streptophyta</taxon>
        <taxon>Embryophyta</taxon>
        <taxon>Tracheophyta</taxon>
        <taxon>Spermatophyta</taxon>
        <taxon>Magnoliopsida</taxon>
        <taxon>eudicotyledons</taxon>
        <taxon>Gunneridae</taxon>
        <taxon>Pentapetalae</taxon>
        <taxon>asterids</taxon>
        <taxon>lamiids</taxon>
        <taxon>Solanales</taxon>
        <taxon>Solanaceae</taxon>
        <taxon>Solanoideae</taxon>
        <taxon>Solaneae</taxon>
        <taxon>Solanum</taxon>
    </lineage>
</organism>
<name>A0A9J6A2G4_SOLCO</name>
<gene>
    <name evidence="3" type="ORF">H5410_018204</name>
</gene>
<protein>
    <recommendedName>
        <fullName evidence="2">DUF4283 domain-containing protein</fullName>
    </recommendedName>
</protein>
<dbReference type="Pfam" id="PF14111">
    <property type="entry name" value="DUF4283"/>
    <property type="match status" value="1"/>
</dbReference>
<proteinExistence type="predicted"/>
<feature type="region of interest" description="Disordered" evidence="1">
    <location>
        <begin position="274"/>
        <end position="296"/>
    </location>
</feature>
<evidence type="ECO:0000313" key="4">
    <source>
        <dbReference type="Proteomes" id="UP000824120"/>
    </source>
</evidence>
<feature type="compositionally biased region" description="Basic and acidic residues" evidence="1">
    <location>
        <begin position="275"/>
        <end position="296"/>
    </location>
</feature>
<keyword evidence="4" id="KW-1185">Reference proteome</keyword>
<evidence type="ECO:0000259" key="2">
    <source>
        <dbReference type="Pfam" id="PF14111"/>
    </source>
</evidence>
<dbReference type="InterPro" id="IPR040256">
    <property type="entry name" value="At4g02000-like"/>
</dbReference>
<evidence type="ECO:0000313" key="3">
    <source>
        <dbReference type="EMBL" id="KAG5618380.1"/>
    </source>
</evidence>